<dbReference type="EMBL" id="BFEA01000739">
    <property type="protein sequence ID" value="GBG89470.1"/>
    <property type="molecule type" value="Genomic_DNA"/>
</dbReference>
<reference evidence="2 3" key="1">
    <citation type="journal article" date="2018" name="Cell">
        <title>The Chara Genome: Secondary Complexity and Implications for Plant Terrestrialization.</title>
        <authorList>
            <person name="Nishiyama T."/>
            <person name="Sakayama H."/>
            <person name="Vries J.D."/>
            <person name="Buschmann H."/>
            <person name="Saint-Marcoux D."/>
            <person name="Ullrich K.K."/>
            <person name="Haas F.B."/>
            <person name="Vanderstraeten L."/>
            <person name="Becker D."/>
            <person name="Lang D."/>
            <person name="Vosolsobe S."/>
            <person name="Rombauts S."/>
            <person name="Wilhelmsson P.K.I."/>
            <person name="Janitza P."/>
            <person name="Kern R."/>
            <person name="Heyl A."/>
            <person name="Rumpler F."/>
            <person name="Villalobos L.I.A.C."/>
            <person name="Clay J.M."/>
            <person name="Skokan R."/>
            <person name="Toyoda A."/>
            <person name="Suzuki Y."/>
            <person name="Kagoshima H."/>
            <person name="Schijlen E."/>
            <person name="Tajeshwar N."/>
            <person name="Catarino B."/>
            <person name="Hetherington A.J."/>
            <person name="Saltykova A."/>
            <person name="Bonnot C."/>
            <person name="Breuninger H."/>
            <person name="Symeonidi A."/>
            <person name="Radhakrishnan G.V."/>
            <person name="Van Nieuwerburgh F."/>
            <person name="Deforce D."/>
            <person name="Chang C."/>
            <person name="Karol K.G."/>
            <person name="Hedrich R."/>
            <person name="Ulvskov P."/>
            <person name="Glockner G."/>
            <person name="Delwiche C.F."/>
            <person name="Petrasek J."/>
            <person name="Van de Peer Y."/>
            <person name="Friml J."/>
            <person name="Beilby M."/>
            <person name="Dolan L."/>
            <person name="Kohara Y."/>
            <person name="Sugano S."/>
            <person name="Fujiyama A."/>
            <person name="Delaux P.-M."/>
            <person name="Quint M."/>
            <person name="TheiBen G."/>
            <person name="Hagemann M."/>
            <person name="Harholt J."/>
            <person name="Dunand C."/>
            <person name="Zachgo S."/>
            <person name="Langdale J."/>
            <person name="Maumus F."/>
            <person name="Straeten D.V.D."/>
            <person name="Gould S.B."/>
            <person name="Rensing S.A."/>
        </authorList>
    </citation>
    <scope>NUCLEOTIDE SEQUENCE [LARGE SCALE GENOMIC DNA]</scope>
    <source>
        <strain evidence="2 3">S276</strain>
    </source>
</reference>
<accession>A0A388M4G4</accession>
<name>A0A388M4G4_CHABU</name>
<feature type="coiled-coil region" evidence="1">
    <location>
        <begin position="9"/>
        <end position="54"/>
    </location>
</feature>
<dbReference type="Proteomes" id="UP000265515">
    <property type="component" value="Unassembled WGS sequence"/>
</dbReference>
<evidence type="ECO:0000313" key="2">
    <source>
        <dbReference type="EMBL" id="GBG89470.1"/>
    </source>
</evidence>
<sequence>MVEKELIKQSKMLALIEEQKANQKQMEEEIKKWEKEQEEKVAAIDAEVEAEAEKEEEWVVEVPLQRNVRMEERGESSMAPKLKAKMEKMATRWVANLALGEEEEASLLVPQGEREAFATELQRQTMEEEKKLEWKFRLTRERRRRLAAAEMIEKALRTAKEQRRQLAAQEDLKQKIQILFQNMDVVLRAQ</sequence>
<feature type="coiled-coil region" evidence="1">
    <location>
        <begin position="149"/>
        <end position="179"/>
    </location>
</feature>
<proteinExistence type="predicted"/>
<evidence type="ECO:0000313" key="3">
    <source>
        <dbReference type="Proteomes" id="UP000265515"/>
    </source>
</evidence>
<comment type="caution">
    <text evidence="2">The sequence shown here is derived from an EMBL/GenBank/DDBJ whole genome shotgun (WGS) entry which is preliminary data.</text>
</comment>
<gene>
    <name evidence="2" type="ORF">CBR_g49261</name>
</gene>
<dbReference type="Gramene" id="GBG89470">
    <property type="protein sequence ID" value="GBG89470"/>
    <property type="gene ID" value="CBR_g49261"/>
</dbReference>
<evidence type="ECO:0000256" key="1">
    <source>
        <dbReference type="SAM" id="Coils"/>
    </source>
</evidence>
<organism evidence="2 3">
    <name type="scientific">Chara braunii</name>
    <name type="common">Braun's stonewort</name>
    <dbReference type="NCBI Taxonomy" id="69332"/>
    <lineage>
        <taxon>Eukaryota</taxon>
        <taxon>Viridiplantae</taxon>
        <taxon>Streptophyta</taxon>
        <taxon>Charophyceae</taxon>
        <taxon>Charales</taxon>
        <taxon>Characeae</taxon>
        <taxon>Chara</taxon>
    </lineage>
</organism>
<dbReference type="AlphaFoldDB" id="A0A388M4G4"/>
<keyword evidence="3" id="KW-1185">Reference proteome</keyword>
<keyword evidence="1" id="KW-0175">Coiled coil</keyword>
<protein>
    <submittedName>
        <fullName evidence="2">Uncharacterized protein</fullName>
    </submittedName>
</protein>